<dbReference type="GO" id="GO:0003924">
    <property type="term" value="F:GTPase activity"/>
    <property type="evidence" value="ECO:0007669"/>
    <property type="project" value="InterPro"/>
</dbReference>
<keyword evidence="3" id="KW-0378">Hydrolase</keyword>
<dbReference type="GO" id="GO:0008053">
    <property type="term" value="P:mitochondrial fusion"/>
    <property type="evidence" value="ECO:0007669"/>
    <property type="project" value="TreeGrafter"/>
</dbReference>
<keyword evidence="4" id="KW-0342">GTP-binding</keyword>
<keyword evidence="2" id="KW-0547">Nucleotide-binding</keyword>
<accession>A0A8J3H239</accession>
<dbReference type="InterPro" id="IPR027417">
    <property type="entry name" value="P-loop_NTPase"/>
</dbReference>
<feature type="domain" description="Dynamin N-terminal" evidence="6">
    <location>
        <begin position="47"/>
        <end position="275"/>
    </location>
</feature>
<protein>
    <submittedName>
        <fullName evidence="7">Dynamin family protein</fullName>
    </submittedName>
</protein>
<evidence type="ECO:0000313" key="7">
    <source>
        <dbReference type="EMBL" id="GHF65942.1"/>
    </source>
</evidence>
<dbReference type="InterPro" id="IPR027094">
    <property type="entry name" value="Mitofusin_fam"/>
</dbReference>
<keyword evidence="8" id="KW-1185">Reference proteome</keyword>
<evidence type="ECO:0000313" key="8">
    <source>
        <dbReference type="Proteomes" id="UP000626220"/>
    </source>
</evidence>
<comment type="caution">
    <text evidence="7">The sequence shown here is derived from an EMBL/GenBank/DDBJ whole genome shotgun (WGS) entry which is preliminary data.</text>
</comment>
<evidence type="ECO:0000256" key="4">
    <source>
        <dbReference type="ARBA" id="ARBA00023134"/>
    </source>
</evidence>
<reference evidence="7" key="2">
    <citation type="submission" date="2020-09" db="EMBL/GenBank/DDBJ databases">
        <authorList>
            <person name="Sun Q."/>
            <person name="Kim S."/>
        </authorList>
    </citation>
    <scope>NUCLEOTIDE SEQUENCE</scope>
    <source>
        <strain evidence="7">KCTC 42650</strain>
    </source>
</reference>
<dbReference type="Proteomes" id="UP000626220">
    <property type="component" value="Unassembled WGS sequence"/>
</dbReference>
<evidence type="ECO:0000256" key="3">
    <source>
        <dbReference type="ARBA" id="ARBA00022801"/>
    </source>
</evidence>
<dbReference type="RefSeq" id="WP_189682035.1">
    <property type="nucleotide sequence ID" value="NZ_BNCJ01000017.1"/>
</dbReference>
<evidence type="ECO:0000259" key="6">
    <source>
        <dbReference type="Pfam" id="PF00350"/>
    </source>
</evidence>
<keyword evidence="5" id="KW-0472">Membrane</keyword>
<proteinExistence type="predicted"/>
<comment type="subcellular location">
    <subcellularLocation>
        <location evidence="1">Membrane</location>
    </subcellularLocation>
</comment>
<sequence length="706" mass="78485">MQIARQQRKEIDALRETLLAIEDVAGRAGRAPFTALRDRLDRWAARVAVIGQVKAGKSSFLNAFLGEQGFLPSDVNPWTSVVTNIRINCAGDPETGARFEFFDEDAWSEIMDGGSEVRALTERLLPGFDSDVLRRQTEEMKERAQKRLGNYYHALLGTSHDYDFLTPELLQRYVCAGQAPEETSGRSALGRYAAITRVANLYLRRPEFAVPTVITDTPGVNDPFLVRDEFTCRSLDRSDVFVVVLSAHQALTEVDIALMRILAQQDSKDVIVFINRIDELDDYDTDVPRVIADVSRRLHAAIPDVEFTIHAGSAYFAELALREDDEAALLREALDDEYLHSYLRDAYGAVPAGERERFLMASGLDEVKRTLSMVIDHGIGSQQIAQLLEDVRSEIAGLLFATRRERDSVQVQVEQMSTNNTAAALRALEGELAQLDAARIRLESAFDSASAQLEDTVTQNWTGLETALNGAIARFIEEERDQLAARIEGSAAAGAPPTRLDVDLSPLRAHLEAAIAESYAEARAGIDAVLTTKLAESRAAIAGQFDMETEGVSMDGLPFDTFVSTLTLSRQRIEIGVITARTWAFWRKNRIDMARTLDALRQIAAAELRPAVQKILKAFNEAQTERAIAGQNRLQVILRMVEGAIEERAQRLRADSARLRQIGSKPEELRKMVHRLHGQLDLLERRIQHLAISDSHLSKATLARAA</sequence>
<dbReference type="AlphaFoldDB" id="A0A8J3H239"/>
<dbReference type="SUPFAM" id="SSF52540">
    <property type="entry name" value="P-loop containing nucleoside triphosphate hydrolases"/>
    <property type="match status" value="1"/>
</dbReference>
<organism evidence="7 8">
    <name type="scientific">Seohaeicola zhoushanensis</name>
    <dbReference type="NCBI Taxonomy" id="1569283"/>
    <lineage>
        <taxon>Bacteria</taxon>
        <taxon>Pseudomonadati</taxon>
        <taxon>Pseudomonadota</taxon>
        <taxon>Alphaproteobacteria</taxon>
        <taxon>Rhodobacterales</taxon>
        <taxon>Roseobacteraceae</taxon>
        <taxon>Seohaeicola</taxon>
    </lineage>
</organism>
<evidence type="ECO:0000256" key="2">
    <source>
        <dbReference type="ARBA" id="ARBA00022741"/>
    </source>
</evidence>
<dbReference type="Pfam" id="PF00350">
    <property type="entry name" value="Dynamin_N"/>
    <property type="match status" value="1"/>
</dbReference>
<dbReference type="Gene3D" id="3.40.50.300">
    <property type="entry name" value="P-loop containing nucleotide triphosphate hydrolases"/>
    <property type="match status" value="1"/>
</dbReference>
<dbReference type="GO" id="GO:0016020">
    <property type="term" value="C:membrane"/>
    <property type="evidence" value="ECO:0007669"/>
    <property type="project" value="UniProtKB-SubCell"/>
</dbReference>
<evidence type="ECO:0000256" key="1">
    <source>
        <dbReference type="ARBA" id="ARBA00004370"/>
    </source>
</evidence>
<evidence type="ECO:0000256" key="5">
    <source>
        <dbReference type="ARBA" id="ARBA00023136"/>
    </source>
</evidence>
<dbReference type="PANTHER" id="PTHR10465:SF0">
    <property type="entry name" value="SARCALUMENIN"/>
    <property type="match status" value="1"/>
</dbReference>
<dbReference type="EMBL" id="BNCJ01000017">
    <property type="protein sequence ID" value="GHF65942.1"/>
    <property type="molecule type" value="Genomic_DNA"/>
</dbReference>
<dbReference type="PANTHER" id="PTHR10465">
    <property type="entry name" value="TRANSMEMBRANE GTPASE FZO1"/>
    <property type="match status" value="1"/>
</dbReference>
<name>A0A8J3H239_9RHOB</name>
<dbReference type="InterPro" id="IPR045063">
    <property type="entry name" value="Dynamin_N"/>
</dbReference>
<gene>
    <name evidence="7" type="ORF">GCM10017056_41440</name>
</gene>
<reference evidence="7" key="1">
    <citation type="journal article" date="2014" name="Int. J. Syst. Evol. Microbiol.">
        <title>Complete genome sequence of Corynebacterium casei LMG S-19264T (=DSM 44701T), isolated from a smear-ripened cheese.</title>
        <authorList>
            <consortium name="US DOE Joint Genome Institute (JGI-PGF)"/>
            <person name="Walter F."/>
            <person name="Albersmeier A."/>
            <person name="Kalinowski J."/>
            <person name="Ruckert C."/>
        </authorList>
    </citation>
    <scope>NUCLEOTIDE SEQUENCE</scope>
    <source>
        <strain evidence="7">KCTC 42650</strain>
    </source>
</reference>
<dbReference type="GO" id="GO:0005525">
    <property type="term" value="F:GTP binding"/>
    <property type="evidence" value="ECO:0007669"/>
    <property type="project" value="UniProtKB-KW"/>
</dbReference>